<accession>A0AAW6BAT3</accession>
<gene>
    <name evidence="1" type="ORF">ODV14_07345</name>
</gene>
<dbReference type="EMBL" id="JAOTHD010000021">
    <property type="protein sequence ID" value="MDB6247133.1"/>
    <property type="molecule type" value="Genomic_DNA"/>
</dbReference>
<proteinExistence type="predicted"/>
<name>A0AAW6BAT3_LACAM</name>
<comment type="caution">
    <text evidence="1">The sequence shown here is derived from an EMBL/GenBank/DDBJ whole genome shotgun (WGS) entry which is preliminary data.</text>
</comment>
<reference evidence="1" key="1">
    <citation type="journal article" date="2022" name="Microorganisms">
        <title>Antibiotic Susceptibility, Resistance Gene Determinants and Corresponding Genomic Regions in Lactobacillus amylovorus Isolates Derived from Wild Boars and Domestic Pigs.</title>
        <authorList>
            <person name="Moravkova M."/>
            <person name="Kostovova I."/>
            <person name="Kavanova K."/>
            <person name="Pechar R."/>
            <person name="Stanek S."/>
            <person name="Brychta A."/>
            <person name="Zeman M."/>
            <person name="Kubasova T."/>
        </authorList>
    </citation>
    <scope>NUCLEOTIDE SEQUENCE</scope>
    <source>
        <strain evidence="1">M597B</strain>
    </source>
</reference>
<evidence type="ECO:0000313" key="1">
    <source>
        <dbReference type="EMBL" id="MDB6247133.1"/>
    </source>
</evidence>
<protein>
    <submittedName>
        <fullName evidence="1">Phage gp6-like head-tail connector protein</fullName>
    </submittedName>
</protein>
<sequence length="99" mass="11327">MAGVTVDDLRDYLASDAPEEFLQRLIAEAEADAHHIVGDDIDIELCRKNEDFNQAVRILADFDNASRGAQDSQAHAYPRSFLYRMNQCKWTLRRLADDQ</sequence>
<organism evidence="1 2">
    <name type="scientific">Lactobacillus amylovorus</name>
    <dbReference type="NCBI Taxonomy" id="1604"/>
    <lineage>
        <taxon>Bacteria</taxon>
        <taxon>Bacillati</taxon>
        <taxon>Bacillota</taxon>
        <taxon>Bacilli</taxon>
        <taxon>Lactobacillales</taxon>
        <taxon>Lactobacillaceae</taxon>
        <taxon>Lactobacillus</taxon>
    </lineage>
</organism>
<dbReference type="AlphaFoldDB" id="A0AAW6BAT3"/>
<dbReference type="RefSeq" id="WP_271326646.1">
    <property type="nucleotide sequence ID" value="NZ_JAOTHC010000001.1"/>
</dbReference>
<evidence type="ECO:0000313" key="2">
    <source>
        <dbReference type="Proteomes" id="UP001141961"/>
    </source>
</evidence>
<reference evidence="1" key="2">
    <citation type="submission" date="2022-10" db="EMBL/GenBank/DDBJ databases">
        <authorList>
            <person name="Kostovova I."/>
            <person name="Moravkova M."/>
            <person name="Pechar R."/>
        </authorList>
    </citation>
    <scope>NUCLEOTIDE SEQUENCE</scope>
    <source>
        <strain evidence="1">M597B</strain>
    </source>
</reference>
<dbReference type="Proteomes" id="UP001141961">
    <property type="component" value="Unassembled WGS sequence"/>
</dbReference>